<feature type="transmembrane region" description="Helical" evidence="10">
    <location>
        <begin position="33"/>
        <end position="55"/>
    </location>
</feature>
<comment type="similarity">
    <text evidence="2">Belongs to the MNN1/MNT family.</text>
</comment>
<keyword evidence="4" id="KW-0808">Transferase</keyword>
<keyword evidence="6" id="KW-0735">Signal-anchor</keyword>
<protein>
    <recommendedName>
        <fullName evidence="13">Nucleotide-diphospho-sugar transferase</fullName>
    </recommendedName>
</protein>
<evidence type="ECO:0000256" key="9">
    <source>
        <dbReference type="ARBA" id="ARBA00023180"/>
    </source>
</evidence>
<dbReference type="GO" id="GO:0006493">
    <property type="term" value="P:protein O-linked glycosylation"/>
    <property type="evidence" value="ECO:0007669"/>
    <property type="project" value="TreeGrafter"/>
</dbReference>
<dbReference type="AlphaFoldDB" id="A0AAD9GA99"/>
<dbReference type="InterPro" id="IPR022751">
    <property type="entry name" value="Alpha_mannosyltransferase"/>
</dbReference>
<keyword evidence="12" id="KW-1185">Reference proteome</keyword>
<name>A0AAD9GA99_9STRA</name>
<evidence type="ECO:0000313" key="12">
    <source>
        <dbReference type="Proteomes" id="UP001259832"/>
    </source>
</evidence>
<dbReference type="Pfam" id="PF11051">
    <property type="entry name" value="Mannosyl_trans3"/>
    <property type="match status" value="1"/>
</dbReference>
<dbReference type="GO" id="GO:0016020">
    <property type="term" value="C:membrane"/>
    <property type="evidence" value="ECO:0007669"/>
    <property type="project" value="UniProtKB-SubCell"/>
</dbReference>
<dbReference type="PANTHER" id="PTHR31392:SF1">
    <property type="entry name" value="ALPHA-1,3-MANNOSYLTRANSFERASE MNN1-RELATED"/>
    <property type="match status" value="1"/>
</dbReference>
<dbReference type="GO" id="GO:0000033">
    <property type="term" value="F:alpha-1,3-mannosyltransferase activity"/>
    <property type="evidence" value="ECO:0007669"/>
    <property type="project" value="TreeGrafter"/>
</dbReference>
<dbReference type="SUPFAM" id="SSF53448">
    <property type="entry name" value="Nucleotide-diphospho-sugar transferases"/>
    <property type="match status" value="1"/>
</dbReference>
<dbReference type="EMBL" id="JASMQC010000025">
    <property type="protein sequence ID" value="KAK1934647.1"/>
    <property type="molecule type" value="Genomic_DNA"/>
</dbReference>
<evidence type="ECO:0000256" key="10">
    <source>
        <dbReference type="SAM" id="Phobius"/>
    </source>
</evidence>
<sequence length="458" mass="52265">MELTDTMAKDHNGRVQGKISPDTVYQRSWPVRFGFFFLYASVAVTSVSAILSALIKQQQPTFRVRGSHFDKSVGRDKVIVLNVYNDVLPLGLSLIRELRCLGNRDLIQVYHCLPQELSVKSRELLLETDPRLEIVDVCSDLVERGKITMDLVDHFRSWRVKPLALYHSDATEVILLDASSLFTRDPAVLRTTEGYIRTGTTFFYDRVVKGNASFSQETENNQSYLYNLLHTFNYTNIGVSRGYNPTSHINQSFAFRGETQYEQDSSIVVVDKSRAGQAMSTLWWLITQERFDNSLPFGDKEFFWLAYELAKHEYFFSPWGSSVIDSSTNRDLEDHNDSLCGSIAHYMPVDDNTPELLYINAKALLDPFPEGPTSRHTCTSNVLYNVNPTHISPRMKRARNGETKTDFQGDWPSECLRGFGATPLPYTFAPHLLRRRMFFMGVQMGVSSVLQACYPFNV</sequence>
<dbReference type="Proteomes" id="UP001259832">
    <property type="component" value="Unassembled WGS sequence"/>
</dbReference>
<reference evidence="11" key="1">
    <citation type="submission" date="2023-08" db="EMBL/GenBank/DDBJ databases">
        <title>Reference Genome Resource for the Citrus Pathogen Phytophthora citrophthora.</title>
        <authorList>
            <person name="Moller H."/>
            <person name="Coetzee B."/>
            <person name="Rose L.J."/>
            <person name="Van Niekerk J.M."/>
        </authorList>
    </citation>
    <scope>NUCLEOTIDE SEQUENCE</scope>
    <source>
        <strain evidence="11">STE-U-9442</strain>
    </source>
</reference>
<dbReference type="InterPro" id="IPR029044">
    <property type="entry name" value="Nucleotide-diphossugar_trans"/>
</dbReference>
<evidence type="ECO:0000256" key="6">
    <source>
        <dbReference type="ARBA" id="ARBA00022968"/>
    </source>
</evidence>
<dbReference type="PANTHER" id="PTHR31392">
    <property type="entry name" value="ALPHA-1,3-MANNOSYLTRANSFERASE MNN1-RELATED"/>
    <property type="match status" value="1"/>
</dbReference>
<proteinExistence type="inferred from homology"/>
<dbReference type="GO" id="GO:0005794">
    <property type="term" value="C:Golgi apparatus"/>
    <property type="evidence" value="ECO:0007669"/>
    <property type="project" value="TreeGrafter"/>
</dbReference>
<comment type="subcellular location">
    <subcellularLocation>
        <location evidence="1">Membrane</location>
        <topology evidence="1">Single-pass type II membrane protein</topology>
    </subcellularLocation>
</comment>
<evidence type="ECO:0000256" key="3">
    <source>
        <dbReference type="ARBA" id="ARBA00022676"/>
    </source>
</evidence>
<evidence type="ECO:0000256" key="5">
    <source>
        <dbReference type="ARBA" id="ARBA00022692"/>
    </source>
</evidence>
<organism evidence="11 12">
    <name type="scientific">Phytophthora citrophthora</name>
    <dbReference type="NCBI Taxonomy" id="4793"/>
    <lineage>
        <taxon>Eukaryota</taxon>
        <taxon>Sar</taxon>
        <taxon>Stramenopiles</taxon>
        <taxon>Oomycota</taxon>
        <taxon>Peronosporomycetes</taxon>
        <taxon>Peronosporales</taxon>
        <taxon>Peronosporaceae</taxon>
        <taxon>Phytophthora</taxon>
    </lineage>
</organism>
<evidence type="ECO:0000256" key="1">
    <source>
        <dbReference type="ARBA" id="ARBA00004606"/>
    </source>
</evidence>
<evidence type="ECO:0000256" key="8">
    <source>
        <dbReference type="ARBA" id="ARBA00023136"/>
    </source>
</evidence>
<keyword evidence="9" id="KW-0325">Glycoprotein</keyword>
<evidence type="ECO:0000313" key="11">
    <source>
        <dbReference type="EMBL" id="KAK1934647.1"/>
    </source>
</evidence>
<keyword evidence="5 10" id="KW-0812">Transmembrane</keyword>
<gene>
    <name evidence="11" type="ORF">P3T76_011256</name>
</gene>
<keyword evidence="3" id="KW-0328">Glycosyltransferase</keyword>
<keyword evidence="8 10" id="KW-0472">Membrane</keyword>
<accession>A0AAD9GA99</accession>
<evidence type="ECO:0000256" key="4">
    <source>
        <dbReference type="ARBA" id="ARBA00022679"/>
    </source>
</evidence>
<evidence type="ECO:0000256" key="2">
    <source>
        <dbReference type="ARBA" id="ARBA00009105"/>
    </source>
</evidence>
<comment type="caution">
    <text evidence="11">The sequence shown here is derived from an EMBL/GenBank/DDBJ whole genome shotgun (WGS) entry which is preliminary data.</text>
</comment>
<evidence type="ECO:0000256" key="7">
    <source>
        <dbReference type="ARBA" id="ARBA00022989"/>
    </source>
</evidence>
<evidence type="ECO:0008006" key="13">
    <source>
        <dbReference type="Google" id="ProtNLM"/>
    </source>
</evidence>
<keyword evidence="7 10" id="KW-1133">Transmembrane helix</keyword>